<gene>
    <name evidence="1" type="ORF">EQU24_08665</name>
</gene>
<protein>
    <submittedName>
        <fullName evidence="1">Host attachment protein</fullName>
    </submittedName>
</protein>
<organism evidence="1 2">
    <name type="scientific">Methylotuvimicrobium buryatense</name>
    <name type="common">Methylomicrobium buryatense</name>
    <dbReference type="NCBI Taxonomy" id="95641"/>
    <lineage>
        <taxon>Bacteria</taxon>
        <taxon>Pseudomonadati</taxon>
        <taxon>Pseudomonadota</taxon>
        <taxon>Gammaproteobacteria</taxon>
        <taxon>Methylococcales</taxon>
        <taxon>Methylococcaceae</taxon>
        <taxon>Methylotuvimicrobium</taxon>
    </lineage>
</organism>
<dbReference type="OrthoDB" id="329419at2"/>
<name>A0A4P9UP45_METBY</name>
<keyword evidence="2" id="KW-1185">Reference proteome</keyword>
<dbReference type="RefSeq" id="WP_017839867.1">
    <property type="nucleotide sequence ID" value="NZ_CP035467.1"/>
</dbReference>
<sequence length="137" mass="15431">MYSKWVVVADSSKARFFFYEGKKEPLRELEDLVHAEGKLKAQDVVSDQQGGRGNGAHSFEPVTDVKQQEAIRFAHQIGNKLEQGRVNNEFNDLVLIAPPAFLGTLRQTLNDQIMKLVGKSIDKNLVAQDESNIRSYL</sequence>
<evidence type="ECO:0000313" key="2">
    <source>
        <dbReference type="Proteomes" id="UP000305881"/>
    </source>
</evidence>
<dbReference type="Proteomes" id="UP000305881">
    <property type="component" value="Chromosome"/>
</dbReference>
<dbReference type="STRING" id="675511.GCA_000341735_01294"/>
<reference evidence="2" key="1">
    <citation type="journal article" date="2019" name="J. Bacteriol.">
        <title>A Mutagenic Screen Identifies a TonB-Dependent Receptor Required for the Lanthanide Metal Switch in the Type I Methanotroph 'Methylotuvimicrobium buryatense' 5GB1C.</title>
        <authorList>
            <person name="Groom J.D."/>
            <person name="Ford S.M."/>
            <person name="Pesesky M.W."/>
            <person name="Lidstrom M.E."/>
        </authorList>
    </citation>
    <scope>NUCLEOTIDE SEQUENCE [LARGE SCALE GENOMIC DNA]</scope>
    <source>
        <strain evidence="2">5GB1C</strain>
    </source>
</reference>
<dbReference type="EMBL" id="CP035467">
    <property type="protein sequence ID" value="QCW82303.1"/>
    <property type="molecule type" value="Genomic_DNA"/>
</dbReference>
<dbReference type="InterPro" id="IPR019291">
    <property type="entry name" value="Host_attachment_protein"/>
</dbReference>
<dbReference type="AlphaFoldDB" id="A0A4P9UP45"/>
<dbReference type="KEGG" id="mbur:EQU24_08665"/>
<proteinExistence type="predicted"/>
<accession>A0A4P9UP45</accession>
<dbReference type="Pfam" id="PF10116">
    <property type="entry name" value="Host_attach"/>
    <property type="match status" value="1"/>
</dbReference>
<evidence type="ECO:0000313" key="1">
    <source>
        <dbReference type="EMBL" id="QCW82303.1"/>
    </source>
</evidence>